<dbReference type="Gene3D" id="1.20.1270.360">
    <property type="match status" value="1"/>
</dbReference>
<reference evidence="1" key="1">
    <citation type="submission" date="2020-03" db="EMBL/GenBank/DDBJ databases">
        <title>Draft sequencing of Paenibacilllus sp. S3N08.</title>
        <authorList>
            <person name="Kim D.-U."/>
        </authorList>
    </citation>
    <scope>NUCLEOTIDE SEQUENCE</scope>
    <source>
        <strain evidence="1">S3N08</strain>
    </source>
</reference>
<dbReference type="InterPro" id="IPR005560">
    <property type="entry name" value="Csp_YhjQ"/>
</dbReference>
<dbReference type="CDD" id="cd08026">
    <property type="entry name" value="DUF326"/>
    <property type="match status" value="1"/>
</dbReference>
<dbReference type="InterPro" id="IPR044543">
    <property type="entry name" value="YHJQ-like"/>
</dbReference>
<evidence type="ECO:0000313" key="2">
    <source>
        <dbReference type="Proteomes" id="UP001165962"/>
    </source>
</evidence>
<dbReference type="EMBL" id="JAAOIW010000011">
    <property type="protein sequence ID" value="NHN33304.1"/>
    <property type="molecule type" value="Genomic_DNA"/>
</dbReference>
<proteinExistence type="predicted"/>
<comment type="caution">
    <text evidence="1">The sequence shown here is derived from an EMBL/GenBank/DDBJ whole genome shotgun (WGS) entry which is preliminary data.</text>
</comment>
<dbReference type="RefSeq" id="WP_166153678.1">
    <property type="nucleotide sequence ID" value="NZ_JAAOIW010000011.1"/>
</dbReference>
<organism evidence="1 2">
    <name type="scientific">Paenibacillus agricola</name>
    <dbReference type="NCBI Taxonomy" id="2716264"/>
    <lineage>
        <taxon>Bacteria</taxon>
        <taxon>Bacillati</taxon>
        <taxon>Bacillota</taxon>
        <taxon>Bacilli</taxon>
        <taxon>Bacillales</taxon>
        <taxon>Paenibacillaceae</taxon>
        <taxon>Paenibacillus</taxon>
    </lineage>
</organism>
<dbReference type="PANTHER" id="PTHR37310:SF1">
    <property type="entry name" value="CYTOPLASMIC PROTEIN"/>
    <property type="match status" value="1"/>
</dbReference>
<protein>
    <submittedName>
        <fullName evidence="1">Four-helix bundle copper-binding protein</fullName>
    </submittedName>
</protein>
<sequence length="109" mass="12003">MIPQNVQKCIDACNECMKACEQCFSACLQEPDVGARVHCISMLRDCADICSLTAQYLARNSMSAKQICSLCASICEACAEHCSKFKDEHCKTCVEMCKKCAEVCRNMAA</sequence>
<dbReference type="Proteomes" id="UP001165962">
    <property type="component" value="Unassembled WGS sequence"/>
</dbReference>
<evidence type="ECO:0000313" key="1">
    <source>
        <dbReference type="EMBL" id="NHN33304.1"/>
    </source>
</evidence>
<gene>
    <name evidence="1" type="ORF">G9U52_26180</name>
</gene>
<dbReference type="PANTHER" id="PTHR37310">
    <property type="entry name" value="CYTOPLASMIC PROTEIN-RELATED"/>
    <property type="match status" value="1"/>
</dbReference>
<keyword evidence="2" id="KW-1185">Reference proteome</keyword>
<name>A0ABX0JDH7_9BACL</name>
<accession>A0ABX0JDH7</accession>
<dbReference type="Pfam" id="PF03860">
    <property type="entry name" value="Csp"/>
    <property type="match status" value="1"/>
</dbReference>